<dbReference type="AlphaFoldDB" id="A0ABD2CB12"/>
<dbReference type="PANTHER" id="PTHR46599:SF6">
    <property type="entry name" value="DUAL SPECIFICITY PHOSPHATASE 26"/>
    <property type="match status" value="1"/>
</dbReference>
<keyword evidence="3" id="KW-1185">Reference proteome</keyword>
<proteinExistence type="predicted"/>
<dbReference type="EMBL" id="JAYRBN010000058">
    <property type="protein sequence ID" value="KAL2742251.1"/>
    <property type="molecule type" value="Genomic_DNA"/>
</dbReference>
<dbReference type="PANTHER" id="PTHR46599">
    <property type="entry name" value="PIGGYBAC TRANSPOSABLE ELEMENT-DERIVED PROTEIN 4"/>
    <property type="match status" value="1"/>
</dbReference>
<accession>A0ABD2CB12</accession>
<name>A0ABD2CB12_VESMC</name>
<dbReference type="Pfam" id="PF13843">
    <property type="entry name" value="DDE_Tnp_1_7"/>
    <property type="match status" value="1"/>
</dbReference>
<comment type="caution">
    <text evidence="2">The sequence shown here is derived from an EMBL/GenBank/DDBJ whole genome shotgun (WGS) entry which is preliminary data.</text>
</comment>
<sequence length="121" mass="14013">MNRVIENNQNSYKPDMNLIVDEQLIPYKICINKCDKFGIKFSLASDTNSKYIAMSLPYLGKEEFRSLIPFDEFVVLKIVEIFTGRWRNIPTDNFFTSASLATKLLTKRTILFGVTEENYPS</sequence>
<protein>
    <submittedName>
        <fullName evidence="2">PiggyBac transposable element-derived protein 4-like</fullName>
    </submittedName>
</protein>
<dbReference type="Proteomes" id="UP001607303">
    <property type="component" value="Unassembled WGS sequence"/>
</dbReference>
<reference evidence="2 3" key="1">
    <citation type="journal article" date="2024" name="Ann. Entomol. Soc. Am.">
        <title>Genomic analyses of the southern and eastern yellowjacket wasps (Hymenoptera: Vespidae) reveal evolutionary signatures of social life.</title>
        <authorList>
            <person name="Catto M.A."/>
            <person name="Caine P.B."/>
            <person name="Orr S.E."/>
            <person name="Hunt B.G."/>
            <person name="Goodisman M.A.D."/>
        </authorList>
    </citation>
    <scope>NUCLEOTIDE SEQUENCE [LARGE SCALE GENOMIC DNA]</scope>
    <source>
        <strain evidence="2">232</strain>
        <tissue evidence="2">Head and thorax</tissue>
    </source>
</reference>
<evidence type="ECO:0000313" key="3">
    <source>
        <dbReference type="Proteomes" id="UP001607303"/>
    </source>
</evidence>
<dbReference type="InterPro" id="IPR029526">
    <property type="entry name" value="PGBD"/>
</dbReference>
<evidence type="ECO:0000313" key="2">
    <source>
        <dbReference type="EMBL" id="KAL2742251.1"/>
    </source>
</evidence>
<evidence type="ECO:0000259" key="1">
    <source>
        <dbReference type="Pfam" id="PF13843"/>
    </source>
</evidence>
<gene>
    <name evidence="2" type="ORF">V1477_009880</name>
</gene>
<feature type="domain" description="PiggyBac transposable element-derived protein" evidence="1">
    <location>
        <begin position="3"/>
        <end position="119"/>
    </location>
</feature>
<organism evidence="2 3">
    <name type="scientific">Vespula maculifrons</name>
    <name type="common">Eastern yellow jacket</name>
    <name type="synonym">Wasp</name>
    <dbReference type="NCBI Taxonomy" id="7453"/>
    <lineage>
        <taxon>Eukaryota</taxon>
        <taxon>Metazoa</taxon>
        <taxon>Ecdysozoa</taxon>
        <taxon>Arthropoda</taxon>
        <taxon>Hexapoda</taxon>
        <taxon>Insecta</taxon>
        <taxon>Pterygota</taxon>
        <taxon>Neoptera</taxon>
        <taxon>Endopterygota</taxon>
        <taxon>Hymenoptera</taxon>
        <taxon>Apocrita</taxon>
        <taxon>Aculeata</taxon>
        <taxon>Vespoidea</taxon>
        <taxon>Vespidae</taxon>
        <taxon>Vespinae</taxon>
        <taxon>Vespula</taxon>
    </lineage>
</organism>